<keyword evidence="1" id="KW-0732">Signal</keyword>
<organism evidence="3 4">
    <name type="scientific">Cryomorpha ignava</name>
    <dbReference type="NCBI Taxonomy" id="101383"/>
    <lineage>
        <taxon>Bacteria</taxon>
        <taxon>Pseudomonadati</taxon>
        <taxon>Bacteroidota</taxon>
        <taxon>Flavobacteriia</taxon>
        <taxon>Flavobacteriales</taxon>
        <taxon>Cryomorphaceae</taxon>
        <taxon>Cryomorpha</taxon>
    </lineage>
</organism>
<dbReference type="Gene3D" id="2.60.120.290">
    <property type="entry name" value="Spermadhesin, CUB domain"/>
    <property type="match status" value="1"/>
</dbReference>
<evidence type="ECO:0000259" key="2">
    <source>
        <dbReference type="Pfam" id="PF18962"/>
    </source>
</evidence>
<feature type="domain" description="Secretion system C-terminal sorting" evidence="2">
    <location>
        <begin position="1212"/>
        <end position="1289"/>
    </location>
</feature>
<evidence type="ECO:0000313" key="4">
    <source>
        <dbReference type="Proteomes" id="UP000486602"/>
    </source>
</evidence>
<proteinExistence type="predicted"/>
<sequence>MSKMITTNQTLNFFSEIKKHIGASCFLMMLVMMSGTSWAQTCYNLSVGGGSYVSETSWEILDSEGAIVASGSGAIQQLEVCLSDACYTLNMEDSWGDGWNGNELIIETSDTLFAPVVVAGPFTITAPEEDFSSSDFALGEAVCETDCPIGNFGDACDDNDPTTVDDIIMENCECAGTPTVFEISCDQPLAQSFCYGNNESLTRTYSVSEGTILNLNFLSGNIEGGWDDIVIYDGDSSEDSILYSTLGVATGAGPQDLSVINVNSTGNAILLTVVSDQSVSCQSSATYEGGWQLEVSCAVSFDCPQLEANIGDACDDQNADTENDVIDANCGCAGTPIIVFDCPQLEANFGDTCDDNDEMTENDVIDEGCGCEGTPIVVEFDCPDLEANFGDACNDGNDATENDVIVEGCGCEGNPVITPSCEDFVYYISDHAAADGISDIYSVTLSGGVATMEYIATSDIEIHIAYNHVDNLIYAVSKHENSYRTLNPHVVAPTFGPTIALGADYGELTAAVFNADGKLLIGSQNNNAIYSVNVITDVVSPYDTYAPVTGGDLAFASDGMLYLATRSGNGLYEVYPADVVTDNLIGSVTTKVTGLAITDSDQLLVSNQGNSSLEVRNLDGTNPGTTYVLTLDGEPYTLRDGDMASGCNTFDQPVEGECLDYKLYYIHQAASGGSQPLLEVTLNGDGTASYTTVIPNLGGHIGLSPDGSLIYNVGGSDLKIIDVASATVIATLNITTASGTNLSGFPAAVVGSDGTVYAGRSGANQVYTIDPSTGIATPYGPSRNVNGGDLIEVNGEIWLITRSNNTFTNVLTGASFTVPVNEINGAAVLDNGNVLLADGNGGSLLKEVNLASMEVVATYDIALPLFNGDLAGGCTLSGGLNTQCYGSEILGFNQGLQTNGSAVPADRSDATAALGQPDASNAAGGFVSLGVGGSITIGFGGVIYDLPGNDILIWETSFSGDACGGSDDEQADIALSQDGINFVSVGSICRDGGVDIAGTGLDYVSAIRITNSASTGSLDGYDLDGVEAINGCSEEPAIENGDCYATEVVEYIQGVKSNGGAIAANRTDASKALDAPERVDQLVFVSLGYGGSITLAFDGAIPNGPGDDIEVVETTYGNSSCASYAEYADVHVSVDGINFFFAKTVCRANGFVDISDAGPFAYVNFVRVVNNDTLSTTPDAFDVDGVVALHNCEEEPVTPGLVTVTESELSSFPNPTAGQSQVIFITAETGRTLVEVYDMSGRNIATLFNAQAENNKEYRLDFDGAALPNGVYIYRMTTNNETIIEKFMIAK</sequence>
<dbReference type="Pfam" id="PF18962">
    <property type="entry name" value="Por_Secre_tail"/>
    <property type="match status" value="1"/>
</dbReference>
<reference evidence="3 4" key="1">
    <citation type="submission" date="2020-02" db="EMBL/GenBank/DDBJ databases">
        <title>Out from the shadows clarifying the taxonomy of the family Cryomorphaceae and related taxa by utilizing the GTDB taxonomic framework.</title>
        <authorList>
            <person name="Bowman J.P."/>
        </authorList>
    </citation>
    <scope>NUCLEOTIDE SEQUENCE [LARGE SCALE GENOMIC DNA]</scope>
    <source>
        <strain evidence="3 4">QSSC 1-22</strain>
    </source>
</reference>
<protein>
    <submittedName>
        <fullName evidence="3">T9SS type A sorting domain-containing protein</fullName>
    </submittedName>
</protein>
<dbReference type="InterPro" id="IPR026444">
    <property type="entry name" value="Secre_tail"/>
</dbReference>
<keyword evidence="4" id="KW-1185">Reference proteome</keyword>
<dbReference type="EMBL" id="JAAGVY010000039">
    <property type="protein sequence ID" value="NEN25081.1"/>
    <property type="molecule type" value="Genomic_DNA"/>
</dbReference>
<dbReference type="SUPFAM" id="SSF49854">
    <property type="entry name" value="Spermadhesin, CUB domain"/>
    <property type="match status" value="1"/>
</dbReference>
<dbReference type="RefSeq" id="WP_163286536.1">
    <property type="nucleotide sequence ID" value="NZ_JAAGVY010000039.1"/>
</dbReference>
<dbReference type="NCBIfam" id="TIGR04183">
    <property type="entry name" value="Por_Secre_tail"/>
    <property type="match status" value="1"/>
</dbReference>
<accession>A0A7K3WVK3</accession>
<dbReference type="InterPro" id="IPR011044">
    <property type="entry name" value="Quino_amine_DH_bsu"/>
</dbReference>
<name>A0A7K3WVK3_9FLAO</name>
<dbReference type="SUPFAM" id="SSF50969">
    <property type="entry name" value="YVTN repeat-like/Quinoprotein amine dehydrogenase"/>
    <property type="match status" value="1"/>
</dbReference>
<evidence type="ECO:0000313" key="3">
    <source>
        <dbReference type="EMBL" id="NEN25081.1"/>
    </source>
</evidence>
<dbReference type="InterPro" id="IPR035914">
    <property type="entry name" value="Sperma_CUB_dom_sf"/>
</dbReference>
<gene>
    <name evidence="3" type="ORF">G3O08_16395</name>
</gene>
<evidence type="ECO:0000256" key="1">
    <source>
        <dbReference type="ARBA" id="ARBA00022729"/>
    </source>
</evidence>
<comment type="caution">
    <text evidence="3">The sequence shown here is derived from an EMBL/GenBank/DDBJ whole genome shotgun (WGS) entry which is preliminary data.</text>
</comment>
<dbReference type="Proteomes" id="UP000486602">
    <property type="component" value="Unassembled WGS sequence"/>
</dbReference>